<evidence type="ECO:0000313" key="11">
    <source>
        <dbReference type="Ensembl" id="ENSSFOP00015000919.2"/>
    </source>
</evidence>
<dbReference type="InterPro" id="IPR000719">
    <property type="entry name" value="Prot_kinase_dom"/>
</dbReference>
<dbReference type="InterPro" id="IPR051138">
    <property type="entry name" value="PIM_Ser/Thr_kinase"/>
</dbReference>
<evidence type="ECO:0000256" key="8">
    <source>
        <dbReference type="ARBA" id="ARBA00047899"/>
    </source>
</evidence>
<evidence type="ECO:0000256" key="6">
    <source>
        <dbReference type="ARBA" id="ARBA00022777"/>
    </source>
</evidence>
<dbReference type="GeneTree" id="ENSGT00950000182996"/>
<proteinExistence type="inferred from homology"/>
<protein>
    <recommendedName>
        <fullName evidence="2">non-specific serine/threonine protein kinase</fullName>
        <ecNumber evidence="2">2.7.11.1</ecNumber>
    </recommendedName>
</protein>
<dbReference type="GO" id="GO:0007346">
    <property type="term" value="P:regulation of mitotic cell cycle"/>
    <property type="evidence" value="ECO:0007669"/>
    <property type="project" value="TreeGrafter"/>
</dbReference>
<dbReference type="PANTHER" id="PTHR22984">
    <property type="entry name" value="SERINE/THREONINE-PROTEIN KINASE PIM"/>
    <property type="match status" value="1"/>
</dbReference>
<comment type="similarity">
    <text evidence="1">Belongs to the protein kinase superfamily. CAMK Ser/Thr protein kinase family. PIM subfamily.</text>
</comment>
<dbReference type="PROSITE" id="PS00108">
    <property type="entry name" value="PROTEIN_KINASE_ST"/>
    <property type="match status" value="1"/>
</dbReference>
<comment type="catalytic activity">
    <reaction evidence="8">
        <text>L-threonyl-[protein] + ATP = O-phospho-L-threonyl-[protein] + ADP + H(+)</text>
        <dbReference type="Rhea" id="RHEA:46608"/>
        <dbReference type="Rhea" id="RHEA-COMP:11060"/>
        <dbReference type="Rhea" id="RHEA-COMP:11605"/>
        <dbReference type="ChEBI" id="CHEBI:15378"/>
        <dbReference type="ChEBI" id="CHEBI:30013"/>
        <dbReference type="ChEBI" id="CHEBI:30616"/>
        <dbReference type="ChEBI" id="CHEBI:61977"/>
        <dbReference type="ChEBI" id="CHEBI:456216"/>
        <dbReference type="EC" id="2.7.11.1"/>
    </reaction>
</comment>
<evidence type="ECO:0000256" key="9">
    <source>
        <dbReference type="ARBA" id="ARBA00048679"/>
    </source>
</evidence>
<evidence type="ECO:0000256" key="5">
    <source>
        <dbReference type="ARBA" id="ARBA00022741"/>
    </source>
</evidence>
<organism evidence="11 12">
    <name type="scientific">Scleropages formosus</name>
    <name type="common">Asian bonytongue</name>
    <name type="synonym">Osteoglossum formosum</name>
    <dbReference type="NCBI Taxonomy" id="113540"/>
    <lineage>
        <taxon>Eukaryota</taxon>
        <taxon>Metazoa</taxon>
        <taxon>Chordata</taxon>
        <taxon>Craniata</taxon>
        <taxon>Vertebrata</taxon>
        <taxon>Euteleostomi</taxon>
        <taxon>Actinopterygii</taxon>
        <taxon>Neopterygii</taxon>
        <taxon>Teleostei</taxon>
        <taxon>Osteoglossocephala</taxon>
        <taxon>Osteoglossomorpha</taxon>
        <taxon>Osteoglossiformes</taxon>
        <taxon>Osteoglossidae</taxon>
        <taxon>Scleropages</taxon>
    </lineage>
</organism>
<dbReference type="SUPFAM" id="SSF56112">
    <property type="entry name" value="Protein kinase-like (PK-like)"/>
    <property type="match status" value="1"/>
</dbReference>
<dbReference type="Ensembl" id="ENSSFOT00015000949.2">
    <property type="protein sequence ID" value="ENSSFOP00015000919.2"/>
    <property type="gene ID" value="ENSSFOG00015000584.2"/>
</dbReference>
<keyword evidence="6" id="KW-0418">Kinase</keyword>
<dbReference type="Proteomes" id="UP000694397">
    <property type="component" value="Chromosome 13"/>
</dbReference>
<keyword evidence="3" id="KW-0723">Serine/threonine-protein kinase</keyword>
<feature type="domain" description="Protein kinase" evidence="10">
    <location>
        <begin position="1"/>
        <end position="214"/>
    </location>
</feature>
<keyword evidence="5" id="KW-0547">Nucleotide-binding</keyword>
<dbReference type="InterPro" id="IPR008271">
    <property type="entry name" value="Ser/Thr_kinase_AS"/>
</dbReference>
<reference evidence="11" key="2">
    <citation type="submission" date="2025-08" db="UniProtKB">
        <authorList>
            <consortium name="Ensembl"/>
        </authorList>
    </citation>
    <scope>IDENTIFICATION</scope>
</reference>
<keyword evidence="7" id="KW-0067">ATP-binding</keyword>
<evidence type="ECO:0000256" key="2">
    <source>
        <dbReference type="ARBA" id="ARBA00012513"/>
    </source>
</evidence>
<dbReference type="PROSITE" id="PS50011">
    <property type="entry name" value="PROTEIN_KINASE_DOM"/>
    <property type="match status" value="1"/>
</dbReference>
<keyword evidence="4" id="KW-0808">Transferase</keyword>
<dbReference type="Gene3D" id="1.10.510.10">
    <property type="entry name" value="Transferase(Phosphotransferase) domain 1"/>
    <property type="match status" value="1"/>
</dbReference>
<evidence type="ECO:0000256" key="1">
    <source>
        <dbReference type="ARBA" id="ARBA00005505"/>
    </source>
</evidence>
<dbReference type="OrthoDB" id="8596411at2759"/>
<evidence type="ECO:0000259" key="10">
    <source>
        <dbReference type="PROSITE" id="PS50011"/>
    </source>
</evidence>
<dbReference type="GO" id="GO:0004674">
    <property type="term" value="F:protein serine/threonine kinase activity"/>
    <property type="evidence" value="ECO:0007669"/>
    <property type="project" value="UniProtKB-KW"/>
</dbReference>
<accession>A0A8C9QXP6</accession>
<name>A0A8C9QXP6_SCLFO</name>
<evidence type="ECO:0000313" key="12">
    <source>
        <dbReference type="Proteomes" id="UP000694397"/>
    </source>
</evidence>
<keyword evidence="12" id="KW-1185">Reference proteome</keyword>
<sequence length="215" mass="24597">MDTEGLIPLEVALMKRVNSSPASPYIVQLIDWFDHPTEYVMVLERPHPCLNLVEFCESQGGKLTENKARSVILQVVEALRTCQARGVLHRDLKPDNVLIQTDTLQVKLIDFGCGEFLTSTSYKGFAGARLFNPPEMFLQNLYIPVPATVWSVGVTLFDLVCGSLPFFSREEIIRAKLFFREKVTTDCRHLVRWCLSPNPANRPTLEQIVFHRWFQ</sequence>
<dbReference type="GO" id="GO:0043066">
    <property type="term" value="P:negative regulation of apoptotic process"/>
    <property type="evidence" value="ECO:0007669"/>
    <property type="project" value="TreeGrafter"/>
</dbReference>
<reference evidence="11" key="3">
    <citation type="submission" date="2025-09" db="UniProtKB">
        <authorList>
            <consortium name="Ensembl"/>
        </authorList>
    </citation>
    <scope>IDENTIFICATION</scope>
</reference>
<dbReference type="InterPro" id="IPR011009">
    <property type="entry name" value="Kinase-like_dom_sf"/>
</dbReference>
<dbReference type="PANTHER" id="PTHR22984:SF11">
    <property type="entry name" value="AURORA KINASE-RELATED"/>
    <property type="match status" value="1"/>
</dbReference>
<dbReference type="GO" id="GO:0005737">
    <property type="term" value="C:cytoplasm"/>
    <property type="evidence" value="ECO:0007669"/>
    <property type="project" value="TreeGrafter"/>
</dbReference>
<dbReference type="GO" id="GO:0005524">
    <property type="term" value="F:ATP binding"/>
    <property type="evidence" value="ECO:0007669"/>
    <property type="project" value="UniProtKB-KW"/>
</dbReference>
<evidence type="ECO:0000256" key="3">
    <source>
        <dbReference type="ARBA" id="ARBA00022527"/>
    </source>
</evidence>
<dbReference type="Pfam" id="PF00069">
    <property type="entry name" value="Pkinase"/>
    <property type="match status" value="1"/>
</dbReference>
<dbReference type="AlphaFoldDB" id="A0A8C9QXP6"/>
<comment type="catalytic activity">
    <reaction evidence="9">
        <text>L-seryl-[protein] + ATP = O-phospho-L-seryl-[protein] + ADP + H(+)</text>
        <dbReference type="Rhea" id="RHEA:17989"/>
        <dbReference type="Rhea" id="RHEA-COMP:9863"/>
        <dbReference type="Rhea" id="RHEA-COMP:11604"/>
        <dbReference type="ChEBI" id="CHEBI:15378"/>
        <dbReference type="ChEBI" id="CHEBI:29999"/>
        <dbReference type="ChEBI" id="CHEBI:30616"/>
        <dbReference type="ChEBI" id="CHEBI:83421"/>
        <dbReference type="ChEBI" id="CHEBI:456216"/>
        <dbReference type="EC" id="2.7.11.1"/>
    </reaction>
</comment>
<evidence type="ECO:0000256" key="7">
    <source>
        <dbReference type="ARBA" id="ARBA00022840"/>
    </source>
</evidence>
<dbReference type="SMART" id="SM00220">
    <property type="entry name" value="S_TKc"/>
    <property type="match status" value="1"/>
</dbReference>
<reference evidence="11 12" key="1">
    <citation type="submission" date="2019-04" db="EMBL/GenBank/DDBJ databases">
        <authorList>
            <consortium name="Wellcome Sanger Institute Data Sharing"/>
        </authorList>
    </citation>
    <scope>NUCLEOTIDE SEQUENCE [LARGE SCALE GENOMIC DNA]</scope>
</reference>
<evidence type="ECO:0000256" key="4">
    <source>
        <dbReference type="ARBA" id="ARBA00022679"/>
    </source>
</evidence>
<dbReference type="Gene3D" id="3.30.200.20">
    <property type="entry name" value="Phosphorylase Kinase, domain 1"/>
    <property type="match status" value="1"/>
</dbReference>
<dbReference type="EC" id="2.7.11.1" evidence="2"/>